<dbReference type="InterPro" id="IPR001245">
    <property type="entry name" value="Ser-Thr/Tyr_kinase_cat_dom"/>
</dbReference>
<keyword evidence="3" id="KW-0547">Nucleotide-binding</keyword>
<dbReference type="InterPro" id="IPR011009">
    <property type="entry name" value="Kinase-like_dom_sf"/>
</dbReference>
<dbReference type="InterPro" id="IPR050823">
    <property type="entry name" value="Plant_Ser_Thr_Prot_Kinase"/>
</dbReference>
<evidence type="ECO:0000313" key="6">
    <source>
        <dbReference type="Proteomes" id="UP001652660"/>
    </source>
</evidence>
<dbReference type="Gene3D" id="3.30.200.20">
    <property type="entry name" value="Phosphorylase Kinase, domain 1"/>
    <property type="match status" value="2"/>
</dbReference>
<name>A0ABM4U930_COFAR</name>
<evidence type="ECO:0000259" key="5">
    <source>
        <dbReference type="PROSITE" id="PS50042"/>
    </source>
</evidence>
<evidence type="ECO:0000259" key="4">
    <source>
        <dbReference type="PROSITE" id="PS50011"/>
    </source>
</evidence>
<keyword evidence="6" id="KW-1185">Reference proteome</keyword>
<evidence type="ECO:0000256" key="1">
    <source>
        <dbReference type="ARBA" id="ARBA00004236"/>
    </source>
</evidence>
<sequence>MSAVYDNWERLVSATIRREELRLSALRTPSDVSSASLSSSSSFNFASSSTKVSSFNNSSRLPAVGKSFTHDQILLATDYFSKSNFIKHGRSGDLFYGVLEGGLQVVVKKVDLSVSSYLVNELEILGKVSHSRFVPFLGHCFENGNNTFLVYKYMLNKDLSSCLSYRGIAPDGIKVDCQKSTSLSWATRLKIATGAAKGLCYLHHECVPPLVHRNVEARSILIDENFEARIGRLADVCTEKKERHQNRISRLLWLPKFRASEGGTAGSSNAMCAYDIYCFGKVLLELVTGHPGFDDHNVSSINGWMDKVLCYINTYDKELFVNIVDPSLVVDQDLLTEVWAAAVVAKACLNPQHSKRPQMLHIVEALKDPKSVRFSTYVRSWLDGQLGTSEKTRVTEGMTGVGTSQANTNAAFSIGDSKSEEVYPIGDISDLPNLRIYTYAELLAATKSFRSDRVLGEGWFGRVYKGWIHDKSTSKGGSQSPVAIKKWNPESLQGIEQCTSEIWMLGKLSHPNLIKLHGYCWHNGALFAVFEYMQKGSFKNHLFGRGSSIQPLQWDVRFKILIGAGRALAFFHALKKPVIYRDFKASSILLDGSYNAKLSDFGLAEMGPSDSQSHVSTHVMGTYGYAAPEYIATGHLYVKSDVYGFGVVLAEVLTGLRALDVNRQQGKHNLVDWIKPHLSDKRKITSIMDSRLEGKYPIKAAVDVAQLTLRCLASNPEARPSMKEVVDALEHIASAK</sequence>
<reference evidence="7" key="1">
    <citation type="submission" date="2025-08" db="UniProtKB">
        <authorList>
            <consortium name="RefSeq"/>
        </authorList>
    </citation>
    <scope>IDENTIFICATION</scope>
    <source>
        <tissue evidence="7">Leaves</tissue>
    </source>
</reference>
<dbReference type="InterPro" id="IPR000719">
    <property type="entry name" value="Prot_kinase_dom"/>
</dbReference>
<comment type="subcellular location">
    <subcellularLocation>
        <location evidence="1">Cell membrane</location>
    </subcellularLocation>
</comment>
<accession>A0ABM4U930</accession>
<proteinExistence type="predicted"/>
<dbReference type="GeneID" id="113742580"/>
<dbReference type="InterPro" id="IPR000595">
    <property type="entry name" value="cNMP-bd_dom"/>
</dbReference>
<dbReference type="InterPro" id="IPR017441">
    <property type="entry name" value="Protein_kinase_ATP_BS"/>
</dbReference>
<dbReference type="Gene3D" id="1.10.510.10">
    <property type="entry name" value="Transferase(Phosphotransferase) domain 1"/>
    <property type="match status" value="2"/>
</dbReference>
<organism evidence="6 7">
    <name type="scientific">Coffea arabica</name>
    <name type="common">Arabian coffee</name>
    <dbReference type="NCBI Taxonomy" id="13443"/>
    <lineage>
        <taxon>Eukaryota</taxon>
        <taxon>Viridiplantae</taxon>
        <taxon>Streptophyta</taxon>
        <taxon>Embryophyta</taxon>
        <taxon>Tracheophyta</taxon>
        <taxon>Spermatophyta</taxon>
        <taxon>Magnoliopsida</taxon>
        <taxon>eudicotyledons</taxon>
        <taxon>Gunneridae</taxon>
        <taxon>Pentapetalae</taxon>
        <taxon>asterids</taxon>
        <taxon>lamiids</taxon>
        <taxon>Gentianales</taxon>
        <taxon>Rubiaceae</taxon>
        <taxon>Ixoroideae</taxon>
        <taxon>Gardenieae complex</taxon>
        <taxon>Bertiereae - Coffeeae clade</taxon>
        <taxon>Coffeeae</taxon>
        <taxon>Coffea</taxon>
    </lineage>
</organism>
<protein>
    <submittedName>
        <fullName evidence="7">Uncharacterized protein isoform X1</fullName>
    </submittedName>
</protein>
<keyword evidence="3" id="KW-0067">ATP-binding</keyword>
<dbReference type="SUPFAM" id="SSF56112">
    <property type="entry name" value="Protein kinase-like (PK-like)"/>
    <property type="match status" value="2"/>
</dbReference>
<feature type="domain" description="Protein kinase" evidence="4">
    <location>
        <begin position="449"/>
        <end position="734"/>
    </location>
</feature>
<dbReference type="Pfam" id="PF07714">
    <property type="entry name" value="PK_Tyr_Ser-Thr"/>
    <property type="match status" value="2"/>
</dbReference>
<evidence type="ECO:0000256" key="2">
    <source>
        <dbReference type="ARBA" id="ARBA00022475"/>
    </source>
</evidence>
<dbReference type="PROSITE" id="PS50011">
    <property type="entry name" value="PROTEIN_KINASE_DOM"/>
    <property type="match status" value="2"/>
</dbReference>
<feature type="domain" description="Cyclic nucleotide-binding" evidence="5">
    <location>
        <begin position="74"/>
        <end position="132"/>
    </location>
</feature>
<evidence type="ECO:0000256" key="3">
    <source>
        <dbReference type="PROSITE-ProRule" id="PRU10141"/>
    </source>
</evidence>
<dbReference type="RefSeq" id="XP_071903796.1">
    <property type="nucleotide sequence ID" value="XM_072047695.1"/>
</dbReference>
<dbReference type="PROSITE" id="PS00107">
    <property type="entry name" value="PROTEIN_KINASE_ATP"/>
    <property type="match status" value="1"/>
</dbReference>
<feature type="binding site" evidence="3">
    <location>
        <position position="486"/>
    </location>
    <ligand>
        <name>ATP</name>
        <dbReference type="ChEBI" id="CHEBI:30616"/>
    </ligand>
</feature>
<feature type="domain" description="Protein kinase" evidence="4">
    <location>
        <begin position="80"/>
        <end position="382"/>
    </location>
</feature>
<keyword evidence="2" id="KW-1003">Cell membrane</keyword>
<keyword evidence="2" id="KW-0472">Membrane</keyword>
<dbReference type="Proteomes" id="UP001652660">
    <property type="component" value="Chromosome 4e"/>
</dbReference>
<dbReference type="PANTHER" id="PTHR45621">
    <property type="entry name" value="OS01G0588500 PROTEIN-RELATED"/>
    <property type="match status" value="1"/>
</dbReference>
<gene>
    <name evidence="7" type="primary">LOC113742580</name>
</gene>
<dbReference type="PROSITE" id="PS50042">
    <property type="entry name" value="CNMP_BINDING_3"/>
    <property type="match status" value="1"/>
</dbReference>
<evidence type="ECO:0000313" key="7">
    <source>
        <dbReference type="RefSeq" id="XP_071903796.1"/>
    </source>
</evidence>